<evidence type="ECO:0000256" key="2">
    <source>
        <dbReference type="ARBA" id="ARBA00022741"/>
    </source>
</evidence>
<dbReference type="PROSITE" id="PS50975">
    <property type="entry name" value="ATP_GRASP"/>
    <property type="match status" value="1"/>
</dbReference>
<evidence type="ECO:0000256" key="4">
    <source>
        <dbReference type="PROSITE-ProRule" id="PRU00409"/>
    </source>
</evidence>
<evidence type="ECO:0000256" key="1">
    <source>
        <dbReference type="ARBA" id="ARBA00022598"/>
    </source>
</evidence>
<feature type="non-terminal residue" evidence="6">
    <location>
        <position position="205"/>
    </location>
</feature>
<dbReference type="PANTHER" id="PTHR43585:SF2">
    <property type="entry name" value="ATP-GRASP ENZYME FSQD"/>
    <property type="match status" value="1"/>
</dbReference>
<proteinExistence type="predicted"/>
<sequence>MPETTLEQAKDQVAQLEAESATGGPMRILCVACVPYGRPFMIEAAKRGHKILVLTGKKALDKEWPRDAIEEVFAVEDFFDEKQVRNTVAWLAQRRKIDRIVALGDYDVEVACMLREHMRVPGMGETTMRYFRDKLAMRMKAKEDGVPVPEFVHVLNHDEVYQFMQRVPAPWIIKPRQEAASVGIKVLHGDQDVWKKIMELGDKQS</sequence>
<name>A0A938BNI8_9BACT</name>
<dbReference type="GO" id="GO:0016874">
    <property type="term" value="F:ligase activity"/>
    <property type="evidence" value="ECO:0007669"/>
    <property type="project" value="UniProtKB-KW"/>
</dbReference>
<dbReference type="InterPro" id="IPR041472">
    <property type="entry name" value="BL00235/CARNS1_N"/>
</dbReference>
<comment type="caution">
    <text evidence="6">The sequence shown here is derived from an EMBL/GenBank/DDBJ whole genome shotgun (WGS) entry which is preliminary data.</text>
</comment>
<gene>
    <name evidence="6" type="ORF">FJZ00_09780</name>
</gene>
<dbReference type="EMBL" id="VGJX01000573">
    <property type="protein sequence ID" value="MBM3275433.1"/>
    <property type="molecule type" value="Genomic_DNA"/>
</dbReference>
<dbReference type="InterPro" id="IPR011761">
    <property type="entry name" value="ATP-grasp"/>
</dbReference>
<feature type="domain" description="ATP-grasp" evidence="5">
    <location>
        <begin position="138"/>
        <end position="187"/>
    </location>
</feature>
<accession>A0A938BNI8</accession>
<evidence type="ECO:0000313" key="6">
    <source>
        <dbReference type="EMBL" id="MBM3275433.1"/>
    </source>
</evidence>
<dbReference type="Proteomes" id="UP000703893">
    <property type="component" value="Unassembled WGS sequence"/>
</dbReference>
<dbReference type="Pfam" id="PF18130">
    <property type="entry name" value="ATPgrasp_N"/>
    <property type="match status" value="1"/>
</dbReference>
<dbReference type="InterPro" id="IPR052032">
    <property type="entry name" value="ATP-dep_AA_Ligase"/>
</dbReference>
<keyword evidence="2 4" id="KW-0547">Nucleotide-binding</keyword>
<keyword evidence="1" id="KW-0436">Ligase</keyword>
<dbReference type="GO" id="GO:0005524">
    <property type="term" value="F:ATP binding"/>
    <property type="evidence" value="ECO:0007669"/>
    <property type="project" value="UniProtKB-UniRule"/>
</dbReference>
<evidence type="ECO:0000313" key="7">
    <source>
        <dbReference type="Proteomes" id="UP000703893"/>
    </source>
</evidence>
<dbReference type="CDD" id="cd01427">
    <property type="entry name" value="HAD_like"/>
    <property type="match status" value="1"/>
</dbReference>
<evidence type="ECO:0000259" key="5">
    <source>
        <dbReference type="PROSITE" id="PS50975"/>
    </source>
</evidence>
<reference evidence="6 7" key="1">
    <citation type="submission" date="2019-03" db="EMBL/GenBank/DDBJ databases">
        <title>Lake Tanganyika Metagenome-Assembled Genomes (MAGs).</title>
        <authorList>
            <person name="Tran P."/>
        </authorList>
    </citation>
    <scope>NUCLEOTIDE SEQUENCE [LARGE SCALE GENOMIC DNA]</scope>
    <source>
        <strain evidence="6">K_DeepCast_65m_m2_236</strain>
    </source>
</reference>
<dbReference type="AlphaFoldDB" id="A0A938BNI8"/>
<protein>
    <submittedName>
        <fullName evidence="6">ATPase</fullName>
    </submittedName>
</protein>
<keyword evidence="3 4" id="KW-0067">ATP-binding</keyword>
<dbReference type="SUPFAM" id="SSF56059">
    <property type="entry name" value="Glutathione synthetase ATP-binding domain-like"/>
    <property type="match status" value="1"/>
</dbReference>
<evidence type="ECO:0000256" key="3">
    <source>
        <dbReference type="ARBA" id="ARBA00022840"/>
    </source>
</evidence>
<dbReference type="Gene3D" id="3.40.50.20">
    <property type="match status" value="1"/>
</dbReference>
<dbReference type="GO" id="GO:0046872">
    <property type="term" value="F:metal ion binding"/>
    <property type="evidence" value="ECO:0007669"/>
    <property type="project" value="InterPro"/>
</dbReference>
<organism evidence="6 7">
    <name type="scientific">Candidatus Tanganyikabacteria bacterium</name>
    <dbReference type="NCBI Taxonomy" id="2961651"/>
    <lineage>
        <taxon>Bacteria</taxon>
        <taxon>Bacillati</taxon>
        <taxon>Candidatus Sericytochromatia</taxon>
        <taxon>Candidatus Tanganyikabacteria</taxon>
    </lineage>
</organism>
<dbReference type="PANTHER" id="PTHR43585">
    <property type="entry name" value="FUMIPYRROLE BIOSYNTHESIS PROTEIN C"/>
    <property type="match status" value="1"/>
</dbReference>